<keyword evidence="2" id="KW-1185">Reference proteome</keyword>
<dbReference type="Proteomes" id="UP000887116">
    <property type="component" value="Unassembled WGS sequence"/>
</dbReference>
<protein>
    <submittedName>
        <fullName evidence="1">Uncharacterized protein</fullName>
    </submittedName>
</protein>
<organism evidence="1 2">
    <name type="scientific">Trichonephila clavata</name>
    <name type="common">Joro spider</name>
    <name type="synonym">Nephila clavata</name>
    <dbReference type="NCBI Taxonomy" id="2740835"/>
    <lineage>
        <taxon>Eukaryota</taxon>
        <taxon>Metazoa</taxon>
        <taxon>Ecdysozoa</taxon>
        <taxon>Arthropoda</taxon>
        <taxon>Chelicerata</taxon>
        <taxon>Arachnida</taxon>
        <taxon>Araneae</taxon>
        <taxon>Araneomorphae</taxon>
        <taxon>Entelegynae</taxon>
        <taxon>Araneoidea</taxon>
        <taxon>Nephilidae</taxon>
        <taxon>Trichonephila</taxon>
    </lineage>
</organism>
<dbReference type="AlphaFoldDB" id="A0A8X6FWK1"/>
<name>A0A8X6FWK1_TRICU</name>
<evidence type="ECO:0000313" key="2">
    <source>
        <dbReference type="Proteomes" id="UP000887116"/>
    </source>
</evidence>
<evidence type="ECO:0000313" key="1">
    <source>
        <dbReference type="EMBL" id="GFQ90832.1"/>
    </source>
</evidence>
<accession>A0A8X6FWK1</accession>
<sequence>MAPNRFSGYHILSSDTPLRRKDNDSITILSPSAYRFYHSILTHHLPAMRSSRGAHAISALPAMSRRKAMINAVESCALNRGGGFKNEYNSPTTPVGCFSFFDPYCYV</sequence>
<comment type="caution">
    <text evidence="1">The sequence shown here is derived from an EMBL/GenBank/DDBJ whole genome shotgun (WGS) entry which is preliminary data.</text>
</comment>
<proteinExistence type="predicted"/>
<dbReference type="EMBL" id="BMAO01023772">
    <property type="protein sequence ID" value="GFQ90832.1"/>
    <property type="molecule type" value="Genomic_DNA"/>
</dbReference>
<reference evidence="1" key="1">
    <citation type="submission" date="2020-07" db="EMBL/GenBank/DDBJ databases">
        <title>Multicomponent nature underlies the extraordinary mechanical properties of spider dragline silk.</title>
        <authorList>
            <person name="Kono N."/>
            <person name="Nakamura H."/>
            <person name="Mori M."/>
            <person name="Yoshida Y."/>
            <person name="Ohtoshi R."/>
            <person name="Malay A.D."/>
            <person name="Moran D.A.P."/>
            <person name="Tomita M."/>
            <person name="Numata K."/>
            <person name="Arakawa K."/>
        </authorList>
    </citation>
    <scope>NUCLEOTIDE SEQUENCE</scope>
</reference>
<gene>
    <name evidence="1" type="ORF">TNCT_121851</name>
</gene>